<dbReference type="InterPro" id="IPR045358">
    <property type="entry name" value="Ty3_capsid"/>
</dbReference>
<dbReference type="Proteomes" id="UP001151760">
    <property type="component" value="Unassembled WGS sequence"/>
</dbReference>
<accession>A0ABQ5DRS2</accession>
<keyword evidence="3" id="KW-0808">Transferase</keyword>
<comment type="caution">
    <text evidence="3">The sequence shown here is derived from an EMBL/GenBank/DDBJ whole genome shotgun (WGS) entry which is preliminary data.</text>
</comment>
<name>A0ABQ5DRS2_9ASTR</name>
<dbReference type="SUPFAM" id="SSF50630">
    <property type="entry name" value="Acid proteases"/>
    <property type="match status" value="1"/>
</dbReference>
<evidence type="ECO:0000313" key="4">
    <source>
        <dbReference type="Proteomes" id="UP001151760"/>
    </source>
</evidence>
<feature type="region of interest" description="Disordered" evidence="1">
    <location>
        <begin position="264"/>
        <end position="283"/>
    </location>
</feature>
<dbReference type="CDD" id="cd00303">
    <property type="entry name" value="retropepsin_like"/>
    <property type="match status" value="1"/>
</dbReference>
<feature type="compositionally biased region" description="Low complexity" evidence="1">
    <location>
        <begin position="266"/>
        <end position="281"/>
    </location>
</feature>
<sequence length="613" mass="68777">MAPGRCPTINRSPLVNRSTIQNNVDINSGINTQMLNQLIATRVAEALAAAAVTYAASTQEENNLGSNSSQNKTCNYKEFHAVIHEDFCGTEGAVGLTRWFEKLESQFGISNIAEGDRVKFASSTLLDGPLTWWNVYVCFVTLDTAHATPWSDFKAMFIRKYCPRNEVKQMENELWNLKVKGTNLTSYNQCFQELILLCPEMVPNADRLLDRYIEGLPLSIKCNVTLSKPVDLHKAIDMAQGLMYQVVQELGENSGDKRKWNRNHYTHNPNNTNNTSNLNPNKRPETARVFTAGQGSYASKQDIRPKTAELHLALQTKEDPEAKEDRAVMLLVSDVVIKDITRTSVQTMGIKAVGNTKGSNQASTSTQGGYRAPGRVYSLCAEAAVKDNNVVNGTFLINNVYALVLFDTGADRSFVSYAFSKYIDIHPTTLDTNYSVELADGKSLTTSTILRGCTLNLQNHLFKIDLLPIELGSFDVIVGMDWMAEHRAEVVCYEKYIRVPYRNDMLIIQGERSGIKSESRLEVISSIRTQKYIDQGCQVFLIQMMKEEKTEIPERRIKDVPVVKDFPEVFPKDLPGLPPTRQVKFHIELIPKAEPVARAPYRLAPAEMKELAE</sequence>
<dbReference type="Pfam" id="PF08284">
    <property type="entry name" value="RVP_2"/>
    <property type="match status" value="1"/>
</dbReference>
<reference evidence="3" key="1">
    <citation type="journal article" date="2022" name="Int. J. Mol. Sci.">
        <title>Draft Genome of Tanacetum Coccineum: Genomic Comparison of Closely Related Tanacetum-Family Plants.</title>
        <authorList>
            <person name="Yamashiro T."/>
            <person name="Shiraishi A."/>
            <person name="Nakayama K."/>
            <person name="Satake H."/>
        </authorList>
    </citation>
    <scope>NUCLEOTIDE SEQUENCE</scope>
</reference>
<dbReference type="InterPro" id="IPR021109">
    <property type="entry name" value="Peptidase_aspartic_dom_sf"/>
</dbReference>
<feature type="domain" description="Ty3 transposon capsid-like protein" evidence="2">
    <location>
        <begin position="76"/>
        <end position="249"/>
    </location>
</feature>
<organism evidence="3 4">
    <name type="scientific">Tanacetum coccineum</name>
    <dbReference type="NCBI Taxonomy" id="301880"/>
    <lineage>
        <taxon>Eukaryota</taxon>
        <taxon>Viridiplantae</taxon>
        <taxon>Streptophyta</taxon>
        <taxon>Embryophyta</taxon>
        <taxon>Tracheophyta</taxon>
        <taxon>Spermatophyta</taxon>
        <taxon>Magnoliopsida</taxon>
        <taxon>eudicotyledons</taxon>
        <taxon>Gunneridae</taxon>
        <taxon>Pentapetalae</taxon>
        <taxon>asterids</taxon>
        <taxon>campanulids</taxon>
        <taxon>Asterales</taxon>
        <taxon>Asteraceae</taxon>
        <taxon>Asteroideae</taxon>
        <taxon>Anthemideae</taxon>
        <taxon>Anthemidinae</taxon>
        <taxon>Tanacetum</taxon>
    </lineage>
</organism>
<dbReference type="GO" id="GO:0003964">
    <property type="term" value="F:RNA-directed DNA polymerase activity"/>
    <property type="evidence" value="ECO:0007669"/>
    <property type="project" value="UniProtKB-KW"/>
</dbReference>
<dbReference type="Gene3D" id="2.40.70.10">
    <property type="entry name" value="Acid Proteases"/>
    <property type="match status" value="1"/>
</dbReference>
<protein>
    <submittedName>
        <fullName evidence="3">Reverse transcriptase domain-containing protein</fullName>
    </submittedName>
</protein>
<dbReference type="PANTHER" id="PTHR15503">
    <property type="entry name" value="LDOC1 RELATED"/>
    <property type="match status" value="1"/>
</dbReference>
<dbReference type="Pfam" id="PF19259">
    <property type="entry name" value="Ty3_capsid"/>
    <property type="match status" value="1"/>
</dbReference>
<keyword evidence="3" id="KW-0695">RNA-directed DNA polymerase</keyword>
<keyword evidence="3" id="KW-0548">Nucleotidyltransferase</keyword>
<proteinExistence type="predicted"/>
<evidence type="ECO:0000256" key="1">
    <source>
        <dbReference type="SAM" id="MobiDB-lite"/>
    </source>
</evidence>
<dbReference type="PANTHER" id="PTHR15503:SF45">
    <property type="entry name" value="RNA-DIRECTED DNA POLYMERASE HOMOLOG"/>
    <property type="match status" value="1"/>
</dbReference>
<keyword evidence="4" id="KW-1185">Reference proteome</keyword>
<gene>
    <name evidence="3" type="ORF">Tco_0940858</name>
</gene>
<evidence type="ECO:0000259" key="2">
    <source>
        <dbReference type="Pfam" id="PF19259"/>
    </source>
</evidence>
<dbReference type="EMBL" id="BQNB010015522">
    <property type="protein sequence ID" value="GJT40993.1"/>
    <property type="molecule type" value="Genomic_DNA"/>
</dbReference>
<reference evidence="3" key="2">
    <citation type="submission" date="2022-01" db="EMBL/GenBank/DDBJ databases">
        <authorList>
            <person name="Yamashiro T."/>
            <person name="Shiraishi A."/>
            <person name="Satake H."/>
            <person name="Nakayama K."/>
        </authorList>
    </citation>
    <scope>NUCLEOTIDE SEQUENCE</scope>
</reference>
<evidence type="ECO:0000313" key="3">
    <source>
        <dbReference type="EMBL" id="GJT40993.1"/>
    </source>
</evidence>
<dbReference type="InterPro" id="IPR032567">
    <property type="entry name" value="RTL1-rel"/>
</dbReference>